<name>A0A4Y2S614_ARAVE</name>
<evidence type="ECO:0000313" key="2">
    <source>
        <dbReference type="Proteomes" id="UP000499080"/>
    </source>
</evidence>
<protein>
    <submittedName>
        <fullName evidence="1">Uncharacterized protein</fullName>
    </submittedName>
</protein>
<comment type="caution">
    <text evidence="1">The sequence shown here is derived from an EMBL/GenBank/DDBJ whole genome shotgun (WGS) entry which is preliminary data.</text>
</comment>
<proteinExistence type="predicted"/>
<dbReference type="AlphaFoldDB" id="A0A4Y2S614"/>
<dbReference type="Proteomes" id="UP000499080">
    <property type="component" value="Unassembled WGS sequence"/>
</dbReference>
<accession>A0A4Y2S614</accession>
<keyword evidence="2" id="KW-1185">Reference proteome</keyword>
<gene>
    <name evidence="1" type="ORF">AVEN_107333_1</name>
</gene>
<sequence>MAVAVNATQNVIGTTPRYGDGQHIFRSLEFCSNSDTLCVQRTDRSYIFCNERIPSPGSSPSKLESCLTFGEIENPEPESQRPSF</sequence>
<organism evidence="1 2">
    <name type="scientific">Araneus ventricosus</name>
    <name type="common">Orbweaver spider</name>
    <name type="synonym">Epeira ventricosa</name>
    <dbReference type="NCBI Taxonomy" id="182803"/>
    <lineage>
        <taxon>Eukaryota</taxon>
        <taxon>Metazoa</taxon>
        <taxon>Ecdysozoa</taxon>
        <taxon>Arthropoda</taxon>
        <taxon>Chelicerata</taxon>
        <taxon>Arachnida</taxon>
        <taxon>Araneae</taxon>
        <taxon>Araneomorphae</taxon>
        <taxon>Entelegynae</taxon>
        <taxon>Araneoidea</taxon>
        <taxon>Araneidae</taxon>
        <taxon>Araneus</taxon>
    </lineage>
</organism>
<dbReference type="EMBL" id="BGPR01019923">
    <property type="protein sequence ID" value="GBN83333.1"/>
    <property type="molecule type" value="Genomic_DNA"/>
</dbReference>
<evidence type="ECO:0000313" key="1">
    <source>
        <dbReference type="EMBL" id="GBN83333.1"/>
    </source>
</evidence>
<reference evidence="1 2" key="1">
    <citation type="journal article" date="2019" name="Sci. Rep.">
        <title>Orb-weaving spider Araneus ventricosus genome elucidates the spidroin gene catalogue.</title>
        <authorList>
            <person name="Kono N."/>
            <person name="Nakamura H."/>
            <person name="Ohtoshi R."/>
            <person name="Moran D.A.P."/>
            <person name="Shinohara A."/>
            <person name="Yoshida Y."/>
            <person name="Fujiwara M."/>
            <person name="Mori M."/>
            <person name="Tomita M."/>
            <person name="Arakawa K."/>
        </authorList>
    </citation>
    <scope>NUCLEOTIDE SEQUENCE [LARGE SCALE GENOMIC DNA]</scope>
</reference>